<feature type="transmembrane region" description="Helical" evidence="1">
    <location>
        <begin position="15"/>
        <end position="38"/>
    </location>
</feature>
<organism evidence="2 3">
    <name type="scientific">Collybia nuda</name>
    <dbReference type="NCBI Taxonomy" id="64659"/>
    <lineage>
        <taxon>Eukaryota</taxon>
        <taxon>Fungi</taxon>
        <taxon>Dikarya</taxon>
        <taxon>Basidiomycota</taxon>
        <taxon>Agaricomycotina</taxon>
        <taxon>Agaricomycetes</taxon>
        <taxon>Agaricomycetidae</taxon>
        <taxon>Agaricales</taxon>
        <taxon>Tricholomatineae</taxon>
        <taxon>Clitocybaceae</taxon>
        <taxon>Collybia</taxon>
    </lineage>
</organism>
<comment type="caution">
    <text evidence="2">The sequence shown here is derived from an EMBL/GenBank/DDBJ whole genome shotgun (WGS) entry which is preliminary data.</text>
</comment>
<feature type="non-terminal residue" evidence="2">
    <location>
        <position position="56"/>
    </location>
</feature>
<protein>
    <submittedName>
        <fullName evidence="2">Uncharacterized protein</fullName>
    </submittedName>
</protein>
<dbReference type="EMBL" id="MU150249">
    <property type="protein sequence ID" value="KAF9465105.1"/>
    <property type="molecule type" value="Genomic_DNA"/>
</dbReference>
<keyword evidence="1" id="KW-0812">Transmembrane</keyword>
<name>A0A9P5YAF2_9AGAR</name>
<evidence type="ECO:0000313" key="2">
    <source>
        <dbReference type="EMBL" id="KAF9465105.1"/>
    </source>
</evidence>
<dbReference type="AlphaFoldDB" id="A0A9P5YAF2"/>
<evidence type="ECO:0000313" key="3">
    <source>
        <dbReference type="Proteomes" id="UP000807353"/>
    </source>
</evidence>
<accession>A0A9P5YAF2</accession>
<keyword evidence="1" id="KW-0472">Membrane</keyword>
<gene>
    <name evidence="2" type="ORF">BDZ94DRAFT_1254508</name>
</gene>
<dbReference type="OrthoDB" id="3242376at2759"/>
<evidence type="ECO:0000256" key="1">
    <source>
        <dbReference type="SAM" id="Phobius"/>
    </source>
</evidence>
<dbReference type="Proteomes" id="UP000807353">
    <property type="component" value="Unassembled WGS sequence"/>
</dbReference>
<proteinExistence type="predicted"/>
<reference evidence="2" key="1">
    <citation type="submission" date="2020-11" db="EMBL/GenBank/DDBJ databases">
        <authorList>
            <consortium name="DOE Joint Genome Institute"/>
            <person name="Ahrendt S."/>
            <person name="Riley R."/>
            <person name="Andreopoulos W."/>
            <person name="Labutti K."/>
            <person name="Pangilinan J."/>
            <person name="Ruiz-Duenas F.J."/>
            <person name="Barrasa J.M."/>
            <person name="Sanchez-Garcia M."/>
            <person name="Camarero S."/>
            <person name="Miyauchi S."/>
            <person name="Serrano A."/>
            <person name="Linde D."/>
            <person name="Babiker R."/>
            <person name="Drula E."/>
            <person name="Ayuso-Fernandez I."/>
            <person name="Pacheco R."/>
            <person name="Padilla G."/>
            <person name="Ferreira P."/>
            <person name="Barriuso J."/>
            <person name="Kellner H."/>
            <person name="Castanera R."/>
            <person name="Alfaro M."/>
            <person name="Ramirez L."/>
            <person name="Pisabarro A.G."/>
            <person name="Kuo A."/>
            <person name="Tritt A."/>
            <person name="Lipzen A."/>
            <person name="He G."/>
            <person name="Yan M."/>
            <person name="Ng V."/>
            <person name="Cullen D."/>
            <person name="Martin F."/>
            <person name="Rosso M.-N."/>
            <person name="Henrissat B."/>
            <person name="Hibbett D."/>
            <person name="Martinez A.T."/>
            <person name="Grigoriev I.V."/>
        </authorList>
    </citation>
    <scope>NUCLEOTIDE SEQUENCE</scope>
    <source>
        <strain evidence="2">CBS 247.69</strain>
    </source>
</reference>
<keyword evidence="1" id="KW-1133">Transmembrane helix</keyword>
<sequence length="56" mass="6564">MILRVYALYGRRRPILVLLMVLWTLQIVLSSISMMLGFRTRLFLPHDVVNSGLYQV</sequence>
<keyword evidence="3" id="KW-1185">Reference proteome</keyword>